<accession>A0A6J7VYH8</accession>
<protein>
    <submittedName>
        <fullName evidence="1">Unannotated protein</fullName>
    </submittedName>
</protein>
<reference evidence="1" key="1">
    <citation type="submission" date="2020-05" db="EMBL/GenBank/DDBJ databases">
        <authorList>
            <person name="Chiriac C."/>
            <person name="Salcher M."/>
            <person name="Ghai R."/>
            <person name="Kavagutti S V."/>
        </authorList>
    </citation>
    <scope>NUCLEOTIDE SEQUENCE</scope>
</reference>
<organism evidence="1">
    <name type="scientific">freshwater metagenome</name>
    <dbReference type="NCBI Taxonomy" id="449393"/>
    <lineage>
        <taxon>unclassified sequences</taxon>
        <taxon>metagenomes</taxon>
        <taxon>ecological metagenomes</taxon>
    </lineage>
</organism>
<name>A0A6J7VYH8_9ZZZZ</name>
<dbReference type="EMBL" id="CAFBRX010000179">
    <property type="protein sequence ID" value="CAB5132181.1"/>
    <property type="molecule type" value="Genomic_DNA"/>
</dbReference>
<dbReference type="AlphaFoldDB" id="A0A6J7VYH8"/>
<evidence type="ECO:0000313" key="1">
    <source>
        <dbReference type="EMBL" id="CAB5132181.1"/>
    </source>
</evidence>
<sequence>MLGPVTVPLAVVPANVVVETAYENVLFTALIAVTVNVPSNGEPTPLTITESPILKP</sequence>
<proteinExistence type="predicted"/>
<gene>
    <name evidence="1" type="ORF">UFOPK4422_01406</name>
</gene>